<name>R7GX84_9BACT</name>
<accession>R7GX84</accession>
<protein>
    <submittedName>
        <fullName evidence="1">Uncharacterized protein</fullName>
    </submittedName>
</protein>
<dbReference type="EMBL" id="CBIT010000087">
    <property type="protein sequence ID" value="CDE31328.1"/>
    <property type="molecule type" value="Genomic_DNA"/>
</dbReference>
<comment type="caution">
    <text evidence="1">The sequence shown here is derived from an EMBL/GenBank/DDBJ whole genome shotgun (WGS) entry which is preliminary data.</text>
</comment>
<gene>
    <name evidence="1" type="ORF">BN741_00999</name>
</gene>
<dbReference type="Proteomes" id="UP000018072">
    <property type="component" value="Unassembled WGS sequence"/>
</dbReference>
<organism evidence="1">
    <name type="scientific">Leyella stercorea CAG:629</name>
    <dbReference type="NCBI Taxonomy" id="1263103"/>
    <lineage>
        <taxon>Bacteria</taxon>
        <taxon>Pseudomonadati</taxon>
        <taxon>Bacteroidota</taxon>
        <taxon>Bacteroidia</taxon>
        <taxon>Bacteroidales</taxon>
        <taxon>Prevotellaceae</taxon>
        <taxon>Leyella</taxon>
    </lineage>
</organism>
<proteinExistence type="predicted"/>
<sequence>MTNADVEFLECVEVYVLLDRCSNVVGSLVSFLRILEFLKLSLDSLVLDLLEEQRRCAELMTRLEQISRAELSPVGVGNVEHLAQTCRAERQERLESNLEVSYELQREVKDSLYALHVGLCHVPRLAVGDILVADACEVHSLLLCVAELECVEQCLHLLLHVLELLDSLEVYLLKFATLRHNAVEVLFRELQGAVDEVAVNSHQLVVVAILEVLPCEVIVLCLRRIGCENIAQNVLLAGEVDEILVEPYSPVARCRNLVVLEVEELVRGYVVGQDIVAVSLQHGREDDAVEHDVVLAYEVNEA</sequence>
<evidence type="ECO:0000313" key="1">
    <source>
        <dbReference type="EMBL" id="CDE31328.1"/>
    </source>
</evidence>
<reference evidence="1" key="1">
    <citation type="submission" date="2012-11" db="EMBL/GenBank/DDBJ databases">
        <title>Dependencies among metagenomic species, viruses, plasmids and units of genetic variation.</title>
        <authorList>
            <person name="Nielsen H.B."/>
            <person name="Almeida M."/>
            <person name="Juncker A.S."/>
            <person name="Rasmussen S."/>
            <person name="Li J."/>
            <person name="Sunagawa S."/>
            <person name="Plichta D."/>
            <person name="Gautier L."/>
            <person name="Le Chatelier E."/>
            <person name="Peletier E."/>
            <person name="Bonde I."/>
            <person name="Nielsen T."/>
            <person name="Manichanh C."/>
            <person name="Arumugam M."/>
            <person name="Batto J."/>
            <person name="Santos M.B.Q.D."/>
            <person name="Blom N."/>
            <person name="Borruel N."/>
            <person name="Burgdorf K.S."/>
            <person name="Boumezbeur F."/>
            <person name="Casellas F."/>
            <person name="Dore J."/>
            <person name="Guarner F."/>
            <person name="Hansen T."/>
            <person name="Hildebrand F."/>
            <person name="Kaas R.S."/>
            <person name="Kennedy S."/>
            <person name="Kristiansen K."/>
            <person name="Kultima J.R."/>
            <person name="Leonard P."/>
            <person name="Levenez F."/>
            <person name="Lund O."/>
            <person name="Moumen B."/>
            <person name="Le Paslier D."/>
            <person name="Pons N."/>
            <person name="Pedersen O."/>
            <person name="Prifti E."/>
            <person name="Qin J."/>
            <person name="Raes J."/>
            <person name="Tap J."/>
            <person name="Tims S."/>
            <person name="Ussery D.W."/>
            <person name="Yamada T."/>
            <person name="MetaHit consortium"/>
            <person name="Renault P."/>
            <person name="Sicheritz-Ponten T."/>
            <person name="Bork P."/>
            <person name="Wang J."/>
            <person name="Brunak S."/>
            <person name="Ehrlich S.D."/>
        </authorList>
    </citation>
    <scope>NUCLEOTIDE SEQUENCE [LARGE SCALE GENOMIC DNA]</scope>
</reference>
<dbReference type="AlphaFoldDB" id="R7GX84"/>